<reference evidence="3 4" key="1">
    <citation type="submission" date="2020-08" db="EMBL/GenBank/DDBJ databases">
        <title>Genome public.</title>
        <authorList>
            <person name="Liu C."/>
            <person name="Sun Q."/>
        </authorList>
    </citation>
    <scope>NUCLEOTIDE SEQUENCE [LARGE SCALE GENOMIC DNA]</scope>
    <source>
        <strain evidence="3 4">BX0805</strain>
    </source>
</reference>
<dbReference type="InterPro" id="IPR040528">
    <property type="entry name" value="Lectin-like"/>
</dbReference>
<dbReference type="Pfam" id="PF07833">
    <property type="entry name" value="Cu_amine_oxidN1"/>
    <property type="match status" value="1"/>
</dbReference>
<evidence type="ECO:0000313" key="3">
    <source>
        <dbReference type="EMBL" id="MBC5754138.1"/>
    </source>
</evidence>
<name>A0ABR7IB99_9FIRM</name>
<dbReference type="RefSeq" id="WP_186982274.1">
    <property type="nucleotide sequence ID" value="NZ_JACOQH010000005.1"/>
</dbReference>
<sequence length="570" mass="63363">MRYSGRYAILTAFLAGALILKFNNIDQAYEEVEPFRGASIQTEIWNPLIADSVNQKEISLLVDAKSYTSRDMNVFMDDNLNLMIPVKALRDSFDCSAHIYHGTELLVEKYANEVTFPLNKDEVTVNSEKEEVSSGMRQIDGEYYVPLETLSDSLGYTYSWNMEENSAVTASGKLSDVTIVPASYDLRDKLRAPGVKDQGNHGTCWAFASLTALESSLLPEESYDFSPDHMSIQNSFALNQDYGGDYTMSLAYLLAWQGPVLEEDDPYGDDKSDDSLMPVKHVQEVQIIGSKDFQKIKEAVFKYGGVQTSIYSALKSSQSHSEFYNSKTKAYCYMGQEKPNHDVVIIGWDDNYSKDNFPVDLEGDGAFICQNSWGDDFGDNGIFYVSYYDTNIGIHNVVYTGIEDVDNYDDIYQSDLCGWVGQLGFNSGHIFGANVFSAQKTENISAAGFYALGTDTEYRVYMVSDFADTASLAERQPVAEGKFGSAGYYTVAFDTPVTVKEGERFAVVVELTTPDSVHPLAIEYAADETTENVDLSDGEGYISAQGNSWENVESGQNCNLCIKAYGRNQQ</sequence>
<dbReference type="SMART" id="SM00645">
    <property type="entry name" value="Pept_C1"/>
    <property type="match status" value="1"/>
</dbReference>
<dbReference type="EMBL" id="JACOQH010000005">
    <property type="protein sequence ID" value="MBC5754138.1"/>
    <property type="molecule type" value="Genomic_DNA"/>
</dbReference>
<dbReference type="SUPFAM" id="SSF55383">
    <property type="entry name" value="Copper amine oxidase, domain N"/>
    <property type="match status" value="1"/>
</dbReference>
<dbReference type="InterPro" id="IPR012854">
    <property type="entry name" value="Cu_amine_oxidase-like_N"/>
</dbReference>
<organism evidence="3 4">
    <name type="scientific">Roseburia yibonii</name>
    <dbReference type="NCBI Taxonomy" id="2763063"/>
    <lineage>
        <taxon>Bacteria</taxon>
        <taxon>Bacillati</taxon>
        <taxon>Bacillota</taxon>
        <taxon>Clostridia</taxon>
        <taxon>Lachnospirales</taxon>
        <taxon>Lachnospiraceae</taxon>
        <taxon>Roseburia</taxon>
    </lineage>
</organism>
<dbReference type="SUPFAM" id="SSF54001">
    <property type="entry name" value="Cysteine proteinases"/>
    <property type="match status" value="1"/>
</dbReference>
<dbReference type="InterPro" id="IPR013128">
    <property type="entry name" value="Peptidase_C1A"/>
</dbReference>
<dbReference type="Proteomes" id="UP000621540">
    <property type="component" value="Unassembled WGS sequence"/>
</dbReference>
<accession>A0ABR7IB99</accession>
<dbReference type="PANTHER" id="PTHR12411">
    <property type="entry name" value="CYSTEINE PROTEASE FAMILY C1-RELATED"/>
    <property type="match status" value="1"/>
</dbReference>
<dbReference type="Pfam" id="PF00112">
    <property type="entry name" value="Peptidase_C1"/>
    <property type="match status" value="1"/>
</dbReference>
<evidence type="ECO:0000313" key="4">
    <source>
        <dbReference type="Proteomes" id="UP000621540"/>
    </source>
</evidence>
<evidence type="ECO:0000256" key="1">
    <source>
        <dbReference type="ARBA" id="ARBA00008455"/>
    </source>
</evidence>
<dbReference type="InterPro" id="IPR000668">
    <property type="entry name" value="Peptidase_C1A_C"/>
</dbReference>
<comment type="similarity">
    <text evidence="1">Belongs to the peptidase C1 family.</text>
</comment>
<dbReference type="Pfam" id="PF18560">
    <property type="entry name" value="Lectin_like"/>
    <property type="match status" value="1"/>
</dbReference>
<dbReference type="PROSITE" id="PS00139">
    <property type="entry name" value="THIOL_PROTEASE_CYS"/>
    <property type="match status" value="1"/>
</dbReference>
<proteinExistence type="inferred from homology"/>
<dbReference type="InterPro" id="IPR038765">
    <property type="entry name" value="Papain-like_cys_pep_sf"/>
</dbReference>
<gene>
    <name evidence="3" type="ORF">H8Z76_08900</name>
</gene>
<evidence type="ECO:0000259" key="2">
    <source>
        <dbReference type="SMART" id="SM00645"/>
    </source>
</evidence>
<dbReference type="InterPro" id="IPR000169">
    <property type="entry name" value="Pept_cys_AS"/>
</dbReference>
<comment type="caution">
    <text evidence="3">The sequence shown here is derived from an EMBL/GenBank/DDBJ whole genome shotgun (WGS) entry which is preliminary data.</text>
</comment>
<keyword evidence="4" id="KW-1185">Reference proteome</keyword>
<feature type="domain" description="Peptidase C1A papain C-terminal" evidence="2">
    <location>
        <begin position="180"/>
        <end position="402"/>
    </location>
</feature>
<dbReference type="InterPro" id="IPR036582">
    <property type="entry name" value="Mao_N_sf"/>
</dbReference>
<protein>
    <submittedName>
        <fullName evidence="3">Cell surface protein</fullName>
    </submittedName>
</protein>
<dbReference type="CDD" id="cd02619">
    <property type="entry name" value="Peptidase_C1"/>
    <property type="match status" value="1"/>
</dbReference>
<dbReference type="Gene3D" id="3.90.70.10">
    <property type="entry name" value="Cysteine proteinases"/>
    <property type="match status" value="1"/>
</dbReference>